<gene>
    <name evidence="2" type="ORF">MENT_LOCUS63483</name>
</gene>
<feature type="transmembrane region" description="Helical" evidence="1">
    <location>
        <begin position="6"/>
        <end position="24"/>
    </location>
</feature>
<dbReference type="Proteomes" id="UP000580250">
    <property type="component" value="Unassembled WGS sequence"/>
</dbReference>
<keyword evidence="1" id="KW-0472">Membrane</keyword>
<keyword evidence="1" id="KW-0812">Transmembrane</keyword>
<evidence type="ECO:0000313" key="2">
    <source>
        <dbReference type="EMBL" id="CAD2209333.1"/>
    </source>
</evidence>
<protein>
    <submittedName>
        <fullName evidence="2">Uncharacterized protein</fullName>
    </submittedName>
</protein>
<proteinExistence type="predicted"/>
<evidence type="ECO:0000256" key="1">
    <source>
        <dbReference type="SAM" id="Phobius"/>
    </source>
</evidence>
<dbReference type="AlphaFoldDB" id="A0A6V7YCE0"/>
<dbReference type="EMBL" id="CAJEWN010004128">
    <property type="protein sequence ID" value="CAD2209333.1"/>
    <property type="molecule type" value="Genomic_DNA"/>
</dbReference>
<name>A0A6V7YCE0_MELEN</name>
<reference evidence="2 3" key="1">
    <citation type="submission" date="2020-08" db="EMBL/GenBank/DDBJ databases">
        <authorList>
            <person name="Koutsovoulos G."/>
            <person name="Danchin GJ E."/>
        </authorList>
    </citation>
    <scope>NUCLEOTIDE SEQUENCE [LARGE SCALE GENOMIC DNA]</scope>
</reference>
<keyword evidence="1" id="KW-1133">Transmembrane helix</keyword>
<organism evidence="2 3">
    <name type="scientific">Meloidogyne enterolobii</name>
    <name type="common">Root-knot nematode worm</name>
    <name type="synonym">Meloidogyne mayaguensis</name>
    <dbReference type="NCBI Taxonomy" id="390850"/>
    <lineage>
        <taxon>Eukaryota</taxon>
        <taxon>Metazoa</taxon>
        <taxon>Ecdysozoa</taxon>
        <taxon>Nematoda</taxon>
        <taxon>Chromadorea</taxon>
        <taxon>Rhabditida</taxon>
        <taxon>Tylenchina</taxon>
        <taxon>Tylenchomorpha</taxon>
        <taxon>Tylenchoidea</taxon>
        <taxon>Meloidogynidae</taxon>
        <taxon>Meloidogyninae</taxon>
        <taxon>Meloidogyne</taxon>
    </lineage>
</organism>
<comment type="caution">
    <text evidence="2">The sequence shown here is derived from an EMBL/GenBank/DDBJ whole genome shotgun (WGS) entry which is preliminary data.</text>
</comment>
<accession>A0A6V7YCE0</accession>
<sequence length="330" mass="37482">MITLKFYFIFVIILILIKFVDKVVKIKFFKNPLNLKSDGEYREKKFFETNKGKEGYICEKASGIEYCSCLVKGKKSNNFLLPTALPSCDEHFLKIALVNKETSLFDCEINFKMPMCGNVWFDNIKNCALINFFEDKLFAESNFAKDRNKKFLILLDGCAICPSAAAKITGLRVTHFEKGGNWLSHCDDESEFEALSVKDLNIGVKLGENINLGSSSFSLPVILTHRICGQIFSSTVPDKTYTNIYLHITHNCGGKESVKKVLLPDINLDDKKFKFQVAEIRGLKVNLVKDEVKHYVRDGNGHKVVDQAPKVWEDAKVECWWKSTDTNCGI</sequence>
<evidence type="ECO:0000313" key="3">
    <source>
        <dbReference type="Proteomes" id="UP000580250"/>
    </source>
</evidence>